<accession>A0A4Y2C3F4</accession>
<protein>
    <submittedName>
        <fullName evidence="1">Uncharacterized protein</fullName>
    </submittedName>
</protein>
<comment type="caution">
    <text evidence="1">The sequence shown here is derived from an EMBL/GenBank/DDBJ whole genome shotgun (WGS) entry which is preliminary data.</text>
</comment>
<reference evidence="1 2" key="1">
    <citation type="journal article" date="2019" name="Sci. Rep.">
        <title>Orb-weaving spider Araneus ventricosus genome elucidates the spidroin gene catalogue.</title>
        <authorList>
            <person name="Kono N."/>
            <person name="Nakamura H."/>
            <person name="Ohtoshi R."/>
            <person name="Moran D.A.P."/>
            <person name="Shinohara A."/>
            <person name="Yoshida Y."/>
            <person name="Fujiwara M."/>
            <person name="Mori M."/>
            <person name="Tomita M."/>
            <person name="Arakawa K."/>
        </authorList>
    </citation>
    <scope>NUCLEOTIDE SEQUENCE [LARGE SCALE GENOMIC DNA]</scope>
</reference>
<dbReference type="EMBL" id="BGPR01085332">
    <property type="protein sequence ID" value="GBL98991.1"/>
    <property type="molecule type" value="Genomic_DNA"/>
</dbReference>
<dbReference type="Proteomes" id="UP000499080">
    <property type="component" value="Unassembled WGS sequence"/>
</dbReference>
<dbReference type="AlphaFoldDB" id="A0A4Y2C3F4"/>
<name>A0A4Y2C3F4_ARAVE</name>
<evidence type="ECO:0000313" key="1">
    <source>
        <dbReference type="EMBL" id="GBL98991.1"/>
    </source>
</evidence>
<gene>
    <name evidence="1" type="ORF">AVEN_1640_1</name>
</gene>
<proteinExistence type="predicted"/>
<sequence>MESFGPSPAIVQLFPREVSPISGMEVTRPRPSLYLIGKQKSIYLSDEFSSTYSWDPSRREVAYIVALHHLSSRCDPSSSSCHILYRMSTHHHVVKHIVQKLNSLTPCNIYNHRTDNSATFMAHFHPRIPVGLGLGS</sequence>
<evidence type="ECO:0000313" key="2">
    <source>
        <dbReference type="Proteomes" id="UP000499080"/>
    </source>
</evidence>
<keyword evidence="2" id="KW-1185">Reference proteome</keyword>
<organism evidence="1 2">
    <name type="scientific">Araneus ventricosus</name>
    <name type="common">Orbweaver spider</name>
    <name type="synonym">Epeira ventricosa</name>
    <dbReference type="NCBI Taxonomy" id="182803"/>
    <lineage>
        <taxon>Eukaryota</taxon>
        <taxon>Metazoa</taxon>
        <taxon>Ecdysozoa</taxon>
        <taxon>Arthropoda</taxon>
        <taxon>Chelicerata</taxon>
        <taxon>Arachnida</taxon>
        <taxon>Araneae</taxon>
        <taxon>Araneomorphae</taxon>
        <taxon>Entelegynae</taxon>
        <taxon>Araneoidea</taxon>
        <taxon>Araneidae</taxon>
        <taxon>Araneus</taxon>
    </lineage>
</organism>